<keyword evidence="3" id="KW-1185">Reference proteome</keyword>
<protein>
    <submittedName>
        <fullName evidence="2">Uncharacterized protein</fullName>
    </submittedName>
</protein>
<accession>A0ABV1DVL0</accession>
<gene>
    <name evidence="2" type="ORF">WMO65_25910</name>
</gene>
<evidence type="ECO:0000313" key="3">
    <source>
        <dbReference type="Proteomes" id="UP001457898"/>
    </source>
</evidence>
<dbReference type="EMBL" id="JBBMFP010000053">
    <property type="protein sequence ID" value="MEQ2434428.1"/>
    <property type="molecule type" value="Genomic_DNA"/>
</dbReference>
<organism evidence="2 3">
    <name type="scientific">Blautia caccae</name>
    <dbReference type="NCBI Taxonomy" id="3133175"/>
    <lineage>
        <taxon>Bacteria</taxon>
        <taxon>Bacillati</taxon>
        <taxon>Bacillota</taxon>
        <taxon>Clostridia</taxon>
        <taxon>Lachnospirales</taxon>
        <taxon>Lachnospiraceae</taxon>
        <taxon>Blautia</taxon>
    </lineage>
</organism>
<dbReference type="RefSeq" id="WP_349064827.1">
    <property type="nucleotide sequence ID" value="NZ_JBBMFP010000053.1"/>
</dbReference>
<evidence type="ECO:0000313" key="2">
    <source>
        <dbReference type="EMBL" id="MEQ2434428.1"/>
    </source>
</evidence>
<keyword evidence="1" id="KW-0472">Membrane</keyword>
<keyword evidence="1" id="KW-0812">Transmembrane</keyword>
<evidence type="ECO:0000256" key="1">
    <source>
        <dbReference type="SAM" id="Phobius"/>
    </source>
</evidence>
<dbReference type="Proteomes" id="UP001457898">
    <property type="component" value="Unassembled WGS sequence"/>
</dbReference>
<keyword evidence="1" id="KW-1133">Transmembrane helix</keyword>
<reference evidence="2 3" key="1">
    <citation type="submission" date="2024-03" db="EMBL/GenBank/DDBJ databases">
        <title>Human intestinal bacterial collection.</title>
        <authorList>
            <person name="Pauvert C."/>
            <person name="Hitch T.C.A."/>
            <person name="Clavel T."/>
        </authorList>
    </citation>
    <scope>NUCLEOTIDE SEQUENCE [LARGE SCALE GENOMIC DNA]</scope>
    <source>
        <strain evidence="2 3">CLA-SR-H028</strain>
    </source>
</reference>
<name>A0ABV1DVL0_9FIRM</name>
<sequence>MEVHHEKIIKEYIKESVAYLNVGIWIGVGVALGMLAALTIL</sequence>
<comment type="caution">
    <text evidence="2">The sequence shown here is derived from an EMBL/GenBank/DDBJ whole genome shotgun (WGS) entry which is preliminary data.</text>
</comment>
<proteinExistence type="predicted"/>
<feature type="transmembrane region" description="Helical" evidence="1">
    <location>
        <begin position="17"/>
        <end position="40"/>
    </location>
</feature>